<sequence>MPLPEKVAPQTTKPRFGGFFNRRAGKVPTPKAPVETPPSLPPTLPEIIESPAPEIITPTSEPQPEVTPTPESTPLPEKVVPQPTKSRLDGFFNRRAGKVPTPQVPVETPPSLPPTLPEIIESPAPEIITPTPEPQPEVTPTPESTPLPEKIEVK</sequence>
<keyword evidence="2" id="KW-0131">Cell cycle</keyword>
<accession>A0A2K8STG6</accession>
<feature type="compositionally biased region" description="Pro residues" evidence="1">
    <location>
        <begin position="131"/>
        <end position="145"/>
    </location>
</feature>
<dbReference type="GO" id="GO:0051301">
    <property type="term" value="P:cell division"/>
    <property type="evidence" value="ECO:0007669"/>
    <property type="project" value="UniProtKB-KW"/>
</dbReference>
<keyword evidence="2" id="KW-0132">Cell division</keyword>
<feature type="region of interest" description="Disordered" evidence="1">
    <location>
        <begin position="1"/>
        <end position="154"/>
    </location>
</feature>
<evidence type="ECO:0000313" key="2">
    <source>
        <dbReference type="EMBL" id="AUB38633.1"/>
    </source>
</evidence>
<gene>
    <name evidence="2" type="ORF">COO91_04605</name>
</gene>
<feature type="compositionally biased region" description="Low complexity" evidence="1">
    <location>
        <begin position="117"/>
        <end position="130"/>
    </location>
</feature>
<dbReference type="KEGG" id="nfl:COO91_04605"/>
<dbReference type="AlphaFoldDB" id="A0A2K8STG6"/>
<dbReference type="EMBL" id="CP024785">
    <property type="protein sequence ID" value="AUB38633.1"/>
    <property type="molecule type" value="Genomic_DNA"/>
</dbReference>
<feature type="compositionally biased region" description="Low complexity" evidence="1">
    <location>
        <begin position="45"/>
        <end position="58"/>
    </location>
</feature>
<feature type="compositionally biased region" description="Pro residues" evidence="1">
    <location>
        <begin position="107"/>
        <end position="116"/>
    </location>
</feature>
<evidence type="ECO:0000313" key="3">
    <source>
        <dbReference type="Proteomes" id="UP000232003"/>
    </source>
</evidence>
<reference evidence="2 3" key="1">
    <citation type="submission" date="2017-11" db="EMBL/GenBank/DDBJ databases">
        <title>Complete genome of a free-living desiccation-tolerant cyanobacterium and its photosynthetic adaptation to extreme terrestrial habitat.</title>
        <authorList>
            <person name="Shang J."/>
        </authorList>
    </citation>
    <scope>NUCLEOTIDE SEQUENCE [LARGE SCALE GENOMIC DNA]</scope>
    <source>
        <strain evidence="2 3">CCNUN1</strain>
    </source>
</reference>
<keyword evidence="3" id="KW-1185">Reference proteome</keyword>
<feature type="compositionally biased region" description="Pro residues" evidence="1">
    <location>
        <begin position="35"/>
        <end position="44"/>
    </location>
</feature>
<proteinExistence type="predicted"/>
<protein>
    <submittedName>
        <fullName evidence="2">Cell division protein ZipA, interacts with FtsZ</fullName>
    </submittedName>
</protein>
<dbReference type="Proteomes" id="UP000232003">
    <property type="component" value="Chromosome"/>
</dbReference>
<evidence type="ECO:0000256" key="1">
    <source>
        <dbReference type="SAM" id="MobiDB-lite"/>
    </source>
</evidence>
<dbReference type="PRINTS" id="PR01217">
    <property type="entry name" value="PRICHEXTENSN"/>
</dbReference>
<name>A0A2K8STG6_9NOSO</name>
<organism evidence="2 3">
    <name type="scientific">Nostoc flagelliforme CCNUN1</name>
    <dbReference type="NCBI Taxonomy" id="2038116"/>
    <lineage>
        <taxon>Bacteria</taxon>
        <taxon>Bacillati</taxon>
        <taxon>Cyanobacteriota</taxon>
        <taxon>Cyanophyceae</taxon>
        <taxon>Nostocales</taxon>
        <taxon>Nostocaceae</taxon>
        <taxon>Nostoc</taxon>
    </lineage>
</organism>